<keyword evidence="4" id="KW-0067">ATP-binding</keyword>
<dbReference type="InterPro" id="IPR014001">
    <property type="entry name" value="Helicase_ATP-bd"/>
</dbReference>
<evidence type="ECO:0000256" key="1">
    <source>
        <dbReference type="ARBA" id="ARBA00022741"/>
    </source>
</evidence>
<dbReference type="SUPFAM" id="SSF52540">
    <property type="entry name" value="P-loop containing nucleoside triphosphate hydrolases"/>
    <property type="match status" value="1"/>
</dbReference>
<keyword evidence="2 7" id="KW-0378">Hydrolase</keyword>
<dbReference type="PROSITE" id="PS51192">
    <property type="entry name" value="HELICASE_ATP_BIND_1"/>
    <property type="match status" value="1"/>
</dbReference>
<dbReference type="SMART" id="SM00487">
    <property type="entry name" value="DEXDc"/>
    <property type="match status" value="1"/>
</dbReference>
<feature type="domain" description="Helicase C-terminal" evidence="6">
    <location>
        <begin position="228"/>
        <end position="375"/>
    </location>
</feature>
<evidence type="ECO:0000256" key="4">
    <source>
        <dbReference type="ARBA" id="ARBA00022840"/>
    </source>
</evidence>
<dbReference type="GO" id="GO:0003678">
    <property type="term" value="F:DNA helicase activity"/>
    <property type="evidence" value="ECO:0007669"/>
    <property type="project" value="UniProtKB-EC"/>
</dbReference>
<dbReference type="Pfam" id="PF00271">
    <property type="entry name" value="Helicase_C"/>
    <property type="match status" value="1"/>
</dbReference>
<dbReference type="RefSeq" id="WP_244771189.1">
    <property type="nucleotide sequence ID" value="NZ_CP094929.1"/>
</dbReference>
<dbReference type="Proteomes" id="UP000829708">
    <property type="component" value="Chromosome"/>
</dbReference>
<organism evidence="7 8">
    <name type="scientific">Sphaerochaeta associata</name>
    <dbReference type="NCBI Taxonomy" id="1129264"/>
    <lineage>
        <taxon>Bacteria</taxon>
        <taxon>Pseudomonadati</taxon>
        <taxon>Spirochaetota</taxon>
        <taxon>Spirochaetia</taxon>
        <taxon>Spirochaetales</taxon>
        <taxon>Sphaerochaetaceae</taxon>
        <taxon>Sphaerochaeta</taxon>
    </lineage>
</organism>
<sequence>MQLEATIHTLAKEVFGIQTLRPFQHVVIQRILELDRQSADHSGLLVTLPTGSGKSLCFMLPSLLVEGLTVIVYPLLSLMNDQVRRFTSKGIGCVAIQGGQTQELRKRLFDDLALQKCKVVITNAECMGQASVIAELARHRISLLVIDEAHTIVRWGEGFRPALAALGPLIAFLPIKQVLCFTATADDGVVEGLNHLIFTKHKPHVVRASSDRPNISYHVFRTLCKDHTLSTLLEYSLSRPAIVFCNTREGTHFACNAFLRSHPGIPCRYYHAGLDANQRKALEAWFENQKEGVLFSTNAFGMGVDKSNIRTVIHREVPGDALSYLQESGRAGRDGNHSRAVVLLDGTEKEGLAAVFSSTTACHRQSLLAELGEELEFCNGCDVCRHSVYTEREGEAALLRCIAVHPLHYSPSSLSALLSYKKAYNSFSRTLSGWTQKEVRSALHLLLAEGKVGTTKRHRRLFLRYEAYGQLLTSLHLYRMLKYGTKRTGKHTYKNVPYASPPVPSGETGATQAYTPSTETGFLMEEIVPVAHPR</sequence>
<dbReference type="CDD" id="cd17920">
    <property type="entry name" value="DEXHc_RecQ"/>
    <property type="match status" value="1"/>
</dbReference>
<dbReference type="InterPro" id="IPR027417">
    <property type="entry name" value="P-loop_NTPase"/>
</dbReference>
<dbReference type="PANTHER" id="PTHR13710">
    <property type="entry name" value="DNA HELICASE RECQ FAMILY MEMBER"/>
    <property type="match status" value="1"/>
</dbReference>
<dbReference type="PROSITE" id="PS51194">
    <property type="entry name" value="HELICASE_CTER"/>
    <property type="match status" value="1"/>
</dbReference>
<keyword evidence="3 7" id="KW-0347">Helicase</keyword>
<dbReference type="SMART" id="SM00490">
    <property type="entry name" value="HELICc"/>
    <property type="match status" value="1"/>
</dbReference>
<keyword evidence="8" id="KW-1185">Reference proteome</keyword>
<gene>
    <name evidence="7" type="ORF">MUG09_09515</name>
</gene>
<evidence type="ECO:0000259" key="6">
    <source>
        <dbReference type="PROSITE" id="PS51194"/>
    </source>
</evidence>
<dbReference type="InterPro" id="IPR001650">
    <property type="entry name" value="Helicase_C-like"/>
</dbReference>
<dbReference type="Pfam" id="PF00270">
    <property type="entry name" value="DEAD"/>
    <property type="match status" value="1"/>
</dbReference>
<feature type="domain" description="Helicase ATP-binding" evidence="5">
    <location>
        <begin position="35"/>
        <end position="203"/>
    </location>
</feature>
<evidence type="ECO:0000313" key="8">
    <source>
        <dbReference type="Proteomes" id="UP000829708"/>
    </source>
</evidence>
<dbReference type="EC" id="3.6.4.12" evidence="7"/>
<keyword evidence="1" id="KW-0547">Nucleotide-binding</keyword>
<protein>
    <submittedName>
        <fullName evidence="7">RecQ family ATP-dependent DNA helicase</fullName>
        <ecNumber evidence="7">3.6.4.12</ecNumber>
    </submittedName>
</protein>
<dbReference type="EMBL" id="CP094929">
    <property type="protein sequence ID" value="UOM49795.1"/>
    <property type="molecule type" value="Genomic_DNA"/>
</dbReference>
<dbReference type="GO" id="GO:0016787">
    <property type="term" value="F:hydrolase activity"/>
    <property type="evidence" value="ECO:0007669"/>
    <property type="project" value="UniProtKB-KW"/>
</dbReference>
<evidence type="ECO:0000259" key="5">
    <source>
        <dbReference type="PROSITE" id="PS51192"/>
    </source>
</evidence>
<dbReference type="Gene3D" id="3.40.50.300">
    <property type="entry name" value="P-loop containing nucleotide triphosphate hydrolases"/>
    <property type="match status" value="2"/>
</dbReference>
<dbReference type="InterPro" id="IPR004589">
    <property type="entry name" value="DNA_helicase_ATP-dep_RecQ"/>
</dbReference>
<dbReference type="InterPro" id="IPR011545">
    <property type="entry name" value="DEAD/DEAH_box_helicase_dom"/>
</dbReference>
<accession>A0ABY4D7D7</accession>
<evidence type="ECO:0000313" key="7">
    <source>
        <dbReference type="EMBL" id="UOM49795.1"/>
    </source>
</evidence>
<proteinExistence type="predicted"/>
<evidence type="ECO:0000256" key="2">
    <source>
        <dbReference type="ARBA" id="ARBA00022801"/>
    </source>
</evidence>
<name>A0ABY4D7D7_9SPIR</name>
<dbReference type="NCBIfam" id="TIGR00614">
    <property type="entry name" value="recQ_fam"/>
    <property type="match status" value="1"/>
</dbReference>
<dbReference type="PANTHER" id="PTHR13710:SF108">
    <property type="entry name" value="ATP-DEPENDENT DNA HELICASE Q4"/>
    <property type="match status" value="1"/>
</dbReference>
<evidence type="ECO:0000256" key="3">
    <source>
        <dbReference type="ARBA" id="ARBA00022806"/>
    </source>
</evidence>
<reference evidence="8" key="1">
    <citation type="journal article" date="2024" name="J Bioinform Genom">
        <title>Complete genome sequence of the type strain bacterium Sphaerochaeta associata GLS2t (VKM B-2742)t.</title>
        <authorList>
            <person name="Troshina O.Y."/>
            <person name="Tepeeva A.N."/>
            <person name="Arzamasceva V.O."/>
            <person name="Whitman W.B."/>
            <person name="Varghese N."/>
            <person name="Shapiro N."/>
            <person name="Woyke T."/>
            <person name="Kripides N.C."/>
            <person name="Vasilenko O.V."/>
        </authorList>
    </citation>
    <scope>NUCLEOTIDE SEQUENCE [LARGE SCALE GENOMIC DNA]</scope>
    <source>
        <strain evidence="8">GLS2T</strain>
    </source>
</reference>